<reference evidence="2" key="1">
    <citation type="submission" date="2021-11" db="EMBL/GenBank/DDBJ databases">
        <title>Cultivation dependent microbiological survey of springs from the worlds oldest radium mine currently devoted to the extraction of radon-saturated water.</title>
        <authorList>
            <person name="Kapinusova G."/>
            <person name="Smrhova T."/>
            <person name="Strejcek M."/>
            <person name="Suman J."/>
            <person name="Jani K."/>
            <person name="Pajer P."/>
            <person name="Uhlik O."/>
        </authorList>
    </citation>
    <scope>NUCLEOTIDE SEQUENCE [LARGE SCALE GENOMIC DNA]</scope>
    <source>
        <strain evidence="2">J379</strain>
    </source>
</reference>
<organism evidence="1 2">
    <name type="scientific">Svornostia abyssi</name>
    <dbReference type="NCBI Taxonomy" id="2898438"/>
    <lineage>
        <taxon>Bacteria</taxon>
        <taxon>Bacillati</taxon>
        <taxon>Actinomycetota</taxon>
        <taxon>Thermoleophilia</taxon>
        <taxon>Solirubrobacterales</taxon>
        <taxon>Baekduiaceae</taxon>
        <taxon>Svornostia</taxon>
    </lineage>
</organism>
<accession>A0ABY5PC72</accession>
<keyword evidence="2" id="KW-1185">Reference proteome</keyword>
<name>A0ABY5PC72_9ACTN</name>
<protein>
    <submittedName>
        <fullName evidence="1">Uncharacterized protein</fullName>
    </submittedName>
</protein>
<sequence length="77" mass="8518">MPGRAADHWGEPRRTFVFADRAWCTAPTEVHGDEMAADMAEQFCREVGAALPSEAEDPKSLGDARMIHVAPALRPRR</sequence>
<evidence type="ECO:0000313" key="2">
    <source>
        <dbReference type="Proteomes" id="UP001058860"/>
    </source>
</evidence>
<dbReference type="Proteomes" id="UP001058860">
    <property type="component" value="Chromosome"/>
</dbReference>
<proteinExistence type="predicted"/>
<dbReference type="EMBL" id="CP088295">
    <property type="protein sequence ID" value="UUY02207.1"/>
    <property type="molecule type" value="Genomic_DNA"/>
</dbReference>
<dbReference type="RefSeq" id="WP_353862740.1">
    <property type="nucleotide sequence ID" value="NZ_CP088295.1"/>
</dbReference>
<gene>
    <name evidence="1" type="ORF">LRS13_15975</name>
</gene>
<evidence type="ECO:0000313" key="1">
    <source>
        <dbReference type="EMBL" id="UUY02207.1"/>
    </source>
</evidence>